<sequence length="660" mass="73323">MFEAPTRRPEKLFDAPPSPKTGLTGTALGYAGTGSEIDLDENSTHTLLSPVSSNPVLPVRLSTTSSVLYHEASPSTGSKAYPMSLSFLHKPRRSGSQTKETLYTQENASSHLDSEPRIPSVSSSSSSSSSLYSSMAAAAALEASMSDNDEDEDNRRRPYGLVRKKSGELVKPSLRARPLSLPATPTYKQVHFGTAPDVRYFNKKDRPLAVSASNSPDLIGADGSRRSLRLLRKAFNDIDDDSDYEYDDRSESDLDSDIDLASEASSSDTLTPVKKLQGPNSTRWEIELSNFPAVNVDAKLADSGMFVFLERIFISADKTYLTGHVAVRNLAYHKWVNARYTSDDWRTVIEVSAEFVPDIPRAMRKAGFERFVFKLPLVTLFNNKKKKKAGEAPIRHTSEGIIDAESINFQAFQMCIRYNTDSREFWDNNHANNYAIKLHQIKKRGANEETPRSKADQGVSLFNNNNSTIHKSHYSASFLQRRCSDSDLGKRLYSSRDLTKRVVPDDVKTLSQRQSDRFFLEGAFAKSPDTPDALNDTKLLKTPNFDDLAYDSENHHPLLMSHIGTSKTYTPDNSDMLGLSLSTNSHPIPMGARSLNEEVSDNSSNYIASVGPKSLPPFGTPDTYSSVLKLPLDSKSYKELLENYCFFNGPSTVSTFLQEK</sequence>
<evidence type="ECO:0000256" key="1">
    <source>
        <dbReference type="SAM" id="MobiDB-lite"/>
    </source>
</evidence>
<dbReference type="PANTHER" id="PTHR12307:SF36">
    <property type="entry name" value="GLYCOGEN-BINDING SUBUNIT 76A"/>
    <property type="match status" value="1"/>
</dbReference>
<proteinExistence type="predicted"/>
<dbReference type="InterPro" id="IPR050782">
    <property type="entry name" value="PP1_regulatory_subunit_3"/>
</dbReference>
<dbReference type="PROSITE" id="PS51159">
    <property type="entry name" value="CBM21"/>
    <property type="match status" value="1"/>
</dbReference>
<organism evidence="3 4">
    <name type="scientific">Babjeviella inositovora NRRL Y-12698</name>
    <dbReference type="NCBI Taxonomy" id="984486"/>
    <lineage>
        <taxon>Eukaryota</taxon>
        <taxon>Fungi</taxon>
        <taxon>Dikarya</taxon>
        <taxon>Ascomycota</taxon>
        <taxon>Saccharomycotina</taxon>
        <taxon>Pichiomycetes</taxon>
        <taxon>Serinales incertae sedis</taxon>
        <taxon>Babjeviella</taxon>
    </lineage>
</organism>
<dbReference type="Pfam" id="PF03370">
    <property type="entry name" value="CBM_21"/>
    <property type="match status" value="1"/>
</dbReference>
<evidence type="ECO:0000259" key="2">
    <source>
        <dbReference type="PROSITE" id="PS51159"/>
    </source>
</evidence>
<feature type="compositionally biased region" description="Low complexity" evidence="1">
    <location>
        <begin position="120"/>
        <end position="129"/>
    </location>
</feature>
<dbReference type="AlphaFoldDB" id="A0A1E3QNM8"/>
<dbReference type="GeneID" id="30147396"/>
<dbReference type="GO" id="GO:2001069">
    <property type="term" value="F:glycogen binding"/>
    <property type="evidence" value="ECO:0007669"/>
    <property type="project" value="TreeGrafter"/>
</dbReference>
<feature type="region of interest" description="Disordered" evidence="1">
    <location>
        <begin position="105"/>
        <end position="129"/>
    </location>
</feature>
<reference evidence="4" key="1">
    <citation type="submission" date="2016-05" db="EMBL/GenBank/DDBJ databases">
        <title>Comparative genomics of biotechnologically important yeasts.</title>
        <authorList>
            <consortium name="DOE Joint Genome Institute"/>
            <person name="Riley R."/>
            <person name="Haridas S."/>
            <person name="Wolfe K.H."/>
            <person name="Lopes M.R."/>
            <person name="Hittinger C.T."/>
            <person name="Goker M."/>
            <person name="Salamov A."/>
            <person name="Wisecaver J."/>
            <person name="Long T.M."/>
            <person name="Aerts A.L."/>
            <person name="Barry K."/>
            <person name="Choi C."/>
            <person name="Clum A."/>
            <person name="Coughlan A.Y."/>
            <person name="Deshpande S."/>
            <person name="Douglass A.P."/>
            <person name="Hanson S.J."/>
            <person name="Klenk H.-P."/>
            <person name="Labutti K."/>
            <person name="Lapidus A."/>
            <person name="Lindquist E."/>
            <person name="Lipzen A."/>
            <person name="Meier-Kolthoff J.P."/>
            <person name="Ohm R.A."/>
            <person name="Otillar R.P."/>
            <person name="Pangilinan J."/>
            <person name="Peng Y."/>
            <person name="Rokas A."/>
            <person name="Rosa C.A."/>
            <person name="Scheuner C."/>
            <person name="Sibirny A.A."/>
            <person name="Slot J.C."/>
            <person name="Stielow J.B."/>
            <person name="Sun H."/>
            <person name="Kurtzman C.P."/>
            <person name="Blackwell M."/>
            <person name="Grigoriev I.V."/>
            <person name="Jeffries T.W."/>
        </authorList>
    </citation>
    <scope>NUCLEOTIDE SEQUENCE [LARGE SCALE GENOMIC DNA]</scope>
    <source>
        <strain evidence="4">NRRL Y-12698</strain>
    </source>
</reference>
<dbReference type="Proteomes" id="UP000094336">
    <property type="component" value="Unassembled WGS sequence"/>
</dbReference>
<dbReference type="STRING" id="984486.A0A1E3QNM8"/>
<dbReference type="GO" id="GO:0000164">
    <property type="term" value="C:protein phosphatase type 1 complex"/>
    <property type="evidence" value="ECO:0007669"/>
    <property type="project" value="TreeGrafter"/>
</dbReference>
<accession>A0A1E3QNM8</accession>
<dbReference type="GO" id="GO:0008157">
    <property type="term" value="F:protein phosphatase 1 binding"/>
    <property type="evidence" value="ECO:0007669"/>
    <property type="project" value="TreeGrafter"/>
</dbReference>
<name>A0A1E3QNM8_9ASCO</name>
<dbReference type="PANTHER" id="PTHR12307">
    <property type="entry name" value="PROTEIN PHOSPHATASE 1 REGULATORY SUBUNIT"/>
    <property type="match status" value="1"/>
</dbReference>
<feature type="compositionally biased region" description="Basic and acidic residues" evidence="1">
    <location>
        <begin position="1"/>
        <end position="13"/>
    </location>
</feature>
<dbReference type="EMBL" id="KV454435">
    <property type="protein sequence ID" value="ODQ78587.1"/>
    <property type="molecule type" value="Genomic_DNA"/>
</dbReference>
<dbReference type="GO" id="GO:0005979">
    <property type="term" value="P:regulation of glycogen biosynthetic process"/>
    <property type="evidence" value="ECO:0007669"/>
    <property type="project" value="TreeGrafter"/>
</dbReference>
<dbReference type="RefSeq" id="XP_018983915.1">
    <property type="nucleotide sequence ID" value="XM_019129543.1"/>
</dbReference>
<dbReference type="Gene3D" id="2.60.40.2440">
    <property type="entry name" value="Carbohydrate binding type-21 domain"/>
    <property type="match status" value="1"/>
</dbReference>
<dbReference type="OrthoDB" id="1881at2759"/>
<dbReference type="InterPro" id="IPR005036">
    <property type="entry name" value="CBM21_dom"/>
</dbReference>
<evidence type="ECO:0000313" key="3">
    <source>
        <dbReference type="EMBL" id="ODQ78587.1"/>
    </source>
</evidence>
<keyword evidence="4" id="KW-1185">Reference proteome</keyword>
<feature type="region of interest" description="Disordered" evidence="1">
    <location>
        <begin position="143"/>
        <end position="164"/>
    </location>
</feature>
<dbReference type="InterPro" id="IPR038175">
    <property type="entry name" value="CBM21_dom_sf"/>
</dbReference>
<protein>
    <submittedName>
        <fullName evidence="3">Carbohydrate-binding module family 21 protein</fullName>
    </submittedName>
</protein>
<evidence type="ECO:0000313" key="4">
    <source>
        <dbReference type="Proteomes" id="UP000094336"/>
    </source>
</evidence>
<feature type="domain" description="CBM21" evidence="2">
    <location>
        <begin position="297"/>
        <end position="437"/>
    </location>
</feature>
<gene>
    <name evidence="3" type="ORF">BABINDRAFT_162791</name>
</gene>
<feature type="region of interest" description="Disordered" evidence="1">
    <location>
        <begin position="1"/>
        <end position="26"/>
    </location>
</feature>